<evidence type="ECO:0000256" key="4">
    <source>
        <dbReference type="SAM" id="Coils"/>
    </source>
</evidence>
<dbReference type="Gene3D" id="3.30.2320.30">
    <property type="entry name" value="ATP synthase, E subunit, C-terminal"/>
    <property type="match status" value="1"/>
</dbReference>
<evidence type="ECO:0000256" key="2">
    <source>
        <dbReference type="ARBA" id="ARBA00022448"/>
    </source>
</evidence>
<dbReference type="GO" id="GO:0046961">
    <property type="term" value="F:proton-transporting ATPase activity, rotational mechanism"/>
    <property type="evidence" value="ECO:0007669"/>
    <property type="project" value="InterPro"/>
</dbReference>
<accession>A0AAE8MU98</accession>
<gene>
    <name evidence="5" type="ORF">DNG_02874</name>
</gene>
<dbReference type="Pfam" id="PF01991">
    <property type="entry name" value="vATP-synt_E"/>
    <property type="match status" value="1"/>
</dbReference>
<dbReference type="SUPFAM" id="SSF160527">
    <property type="entry name" value="V-type ATPase subunit E-like"/>
    <property type="match status" value="1"/>
</dbReference>
<organism evidence="5 6">
    <name type="scientific">Cephalotrichum gorgonifer</name>
    <dbReference type="NCBI Taxonomy" id="2041049"/>
    <lineage>
        <taxon>Eukaryota</taxon>
        <taxon>Fungi</taxon>
        <taxon>Dikarya</taxon>
        <taxon>Ascomycota</taxon>
        <taxon>Pezizomycotina</taxon>
        <taxon>Sordariomycetes</taxon>
        <taxon>Hypocreomycetidae</taxon>
        <taxon>Microascales</taxon>
        <taxon>Microascaceae</taxon>
        <taxon>Cephalotrichum</taxon>
    </lineage>
</organism>
<dbReference type="InterPro" id="IPR038495">
    <property type="entry name" value="ATPase_E_C"/>
</dbReference>
<evidence type="ECO:0000256" key="3">
    <source>
        <dbReference type="ARBA" id="ARBA00023065"/>
    </source>
</evidence>
<keyword evidence="6" id="KW-1185">Reference proteome</keyword>
<dbReference type="InterPro" id="IPR002842">
    <property type="entry name" value="ATPase_V1_Esu"/>
</dbReference>
<dbReference type="AlphaFoldDB" id="A0AAE8MU98"/>
<evidence type="ECO:0000313" key="5">
    <source>
        <dbReference type="EMBL" id="SPO00022.1"/>
    </source>
</evidence>
<sequence length="227" mass="25988">MSKSDYEVQVGSELRKMAEFILQEAREKAREIMTRADEEAEKEKTAIIRSEKAAIEAEYAKKYKELERSREVAKSRARRKARFAVGFEKERIVNGVFDLAQSRLGELSADKDEYRKTLKNLILQGLYRYNKKCLVQVRPQDVEIAKGAIEAAAKEYKEKVGKDIDVSLDESTQLPKDSAGGATITCQDGKVWLVNTFERRLELQKEEAMPQVVETLFGKNPNRKFDS</sequence>
<evidence type="ECO:0000313" key="6">
    <source>
        <dbReference type="Proteomes" id="UP001187682"/>
    </source>
</evidence>
<evidence type="ECO:0000256" key="1">
    <source>
        <dbReference type="ARBA" id="ARBA00005901"/>
    </source>
</evidence>
<comment type="caution">
    <text evidence="5">The sequence shown here is derived from an EMBL/GenBank/DDBJ whole genome shotgun (WGS) entry which is preliminary data.</text>
</comment>
<comment type="similarity">
    <text evidence="1">Belongs to the V-ATPase E subunit family.</text>
</comment>
<dbReference type="HAMAP" id="MF_00311">
    <property type="entry name" value="ATP_synth_E_arch"/>
    <property type="match status" value="1"/>
</dbReference>
<dbReference type="Proteomes" id="UP001187682">
    <property type="component" value="Unassembled WGS sequence"/>
</dbReference>
<reference evidence="5" key="1">
    <citation type="submission" date="2018-03" db="EMBL/GenBank/DDBJ databases">
        <authorList>
            <person name="Guldener U."/>
        </authorList>
    </citation>
    <scope>NUCLEOTIDE SEQUENCE</scope>
</reference>
<keyword evidence="3" id="KW-0406">Ion transport</keyword>
<protein>
    <submittedName>
        <fullName evidence="5">Related to Vacuolar ATP synthase subunit E</fullName>
    </submittedName>
</protein>
<name>A0AAE8MU98_9PEZI</name>
<keyword evidence="2" id="KW-0813">Transport</keyword>
<keyword evidence="4" id="KW-0175">Coiled coil</keyword>
<feature type="coiled-coil region" evidence="4">
    <location>
        <begin position="22"/>
        <end position="76"/>
    </location>
</feature>
<dbReference type="EMBL" id="ONZQ02000003">
    <property type="protein sequence ID" value="SPO00022.1"/>
    <property type="molecule type" value="Genomic_DNA"/>
</dbReference>
<dbReference type="Gene3D" id="6.10.250.1620">
    <property type="match status" value="1"/>
</dbReference>
<proteinExistence type="inferred from homology"/>
<dbReference type="PANTHER" id="PTHR45715">
    <property type="entry name" value="ATPASE H+-TRANSPORTING V1 SUBUNIT E1A-RELATED"/>
    <property type="match status" value="1"/>
</dbReference>
<dbReference type="GO" id="GO:0033178">
    <property type="term" value="C:proton-transporting two-sector ATPase complex, catalytic domain"/>
    <property type="evidence" value="ECO:0007669"/>
    <property type="project" value="InterPro"/>
</dbReference>